<dbReference type="EMBL" id="BMHT01000008">
    <property type="protein sequence ID" value="GGF24610.1"/>
    <property type="molecule type" value="Genomic_DNA"/>
</dbReference>
<accession>A0ABQ1UR94</accession>
<organism evidence="4 5">
    <name type="scientific">Hymenobacter cavernae</name>
    <dbReference type="NCBI Taxonomy" id="2044852"/>
    <lineage>
        <taxon>Bacteria</taxon>
        <taxon>Pseudomonadati</taxon>
        <taxon>Bacteroidota</taxon>
        <taxon>Cytophagia</taxon>
        <taxon>Cytophagales</taxon>
        <taxon>Hymenobacteraceae</taxon>
        <taxon>Hymenobacter</taxon>
    </lineage>
</organism>
<dbReference type="InterPro" id="IPR057326">
    <property type="entry name" value="KR_dom"/>
</dbReference>
<feature type="domain" description="Ketoreductase" evidence="3">
    <location>
        <begin position="9"/>
        <end position="189"/>
    </location>
</feature>
<evidence type="ECO:0000313" key="4">
    <source>
        <dbReference type="EMBL" id="GGF24610.1"/>
    </source>
</evidence>
<dbReference type="PANTHER" id="PTHR42879">
    <property type="entry name" value="3-OXOACYL-(ACYL-CARRIER-PROTEIN) REDUCTASE"/>
    <property type="match status" value="1"/>
</dbReference>
<name>A0ABQ1UR94_9BACT</name>
<reference evidence="5" key="1">
    <citation type="journal article" date="2019" name="Int. J. Syst. Evol. Microbiol.">
        <title>The Global Catalogue of Microorganisms (GCM) 10K type strain sequencing project: providing services to taxonomists for standard genome sequencing and annotation.</title>
        <authorList>
            <consortium name="The Broad Institute Genomics Platform"/>
            <consortium name="The Broad Institute Genome Sequencing Center for Infectious Disease"/>
            <person name="Wu L."/>
            <person name="Ma J."/>
        </authorList>
    </citation>
    <scope>NUCLEOTIDE SEQUENCE [LARGE SCALE GENOMIC DNA]</scope>
    <source>
        <strain evidence="5">CGMCC 1.15197</strain>
    </source>
</reference>
<dbReference type="PANTHER" id="PTHR42879:SF2">
    <property type="entry name" value="3-OXOACYL-[ACYL-CARRIER-PROTEIN] REDUCTASE FABG"/>
    <property type="match status" value="1"/>
</dbReference>
<dbReference type="InterPro" id="IPR050259">
    <property type="entry name" value="SDR"/>
</dbReference>
<evidence type="ECO:0000256" key="2">
    <source>
        <dbReference type="RuleBase" id="RU000363"/>
    </source>
</evidence>
<dbReference type="Gene3D" id="3.40.50.720">
    <property type="entry name" value="NAD(P)-binding Rossmann-like Domain"/>
    <property type="match status" value="1"/>
</dbReference>
<dbReference type="InterPro" id="IPR036291">
    <property type="entry name" value="NAD(P)-bd_dom_sf"/>
</dbReference>
<proteinExistence type="inferred from homology"/>
<dbReference type="Proteomes" id="UP000632273">
    <property type="component" value="Unassembled WGS sequence"/>
</dbReference>
<dbReference type="InterPro" id="IPR002347">
    <property type="entry name" value="SDR_fam"/>
</dbReference>
<dbReference type="SUPFAM" id="SSF51735">
    <property type="entry name" value="NAD(P)-binding Rossmann-fold domains"/>
    <property type="match status" value="1"/>
</dbReference>
<dbReference type="InterPro" id="IPR020904">
    <property type="entry name" value="Sc_DH/Rdtase_CS"/>
</dbReference>
<gene>
    <name evidence="4" type="ORF">GCM10011383_40290</name>
</gene>
<evidence type="ECO:0000256" key="1">
    <source>
        <dbReference type="ARBA" id="ARBA00006484"/>
    </source>
</evidence>
<keyword evidence="5" id="KW-1185">Reference proteome</keyword>
<evidence type="ECO:0000259" key="3">
    <source>
        <dbReference type="SMART" id="SM00822"/>
    </source>
</evidence>
<dbReference type="NCBIfam" id="NF009466">
    <property type="entry name" value="PRK12826.1-2"/>
    <property type="match status" value="1"/>
</dbReference>
<comment type="caution">
    <text evidence="4">The sequence shown here is derived from an EMBL/GenBank/DDBJ whole genome shotgun (WGS) entry which is preliminary data.</text>
</comment>
<evidence type="ECO:0000313" key="5">
    <source>
        <dbReference type="Proteomes" id="UP000632273"/>
    </source>
</evidence>
<comment type="similarity">
    <text evidence="1 2">Belongs to the short-chain dehydrogenases/reductases (SDR) family.</text>
</comment>
<protein>
    <submittedName>
        <fullName evidence="4">3-oxoacyl-ACP reductase</fullName>
    </submittedName>
</protein>
<dbReference type="RefSeq" id="WP_188815855.1">
    <property type="nucleotide sequence ID" value="NZ_BMHT01000008.1"/>
</dbReference>
<dbReference type="PRINTS" id="PR00081">
    <property type="entry name" value="GDHRDH"/>
</dbReference>
<dbReference type="PRINTS" id="PR00080">
    <property type="entry name" value="SDRFAMILY"/>
</dbReference>
<dbReference type="PROSITE" id="PS00061">
    <property type="entry name" value="ADH_SHORT"/>
    <property type="match status" value="1"/>
</dbReference>
<dbReference type="Pfam" id="PF00106">
    <property type="entry name" value="adh_short"/>
    <property type="match status" value="1"/>
</dbReference>
<sequence>MEAQPLTGKVALITGASRGLGASIALTLAQAGATVVVNYHSGQEAAEAVVREIAQQQGKAFAIQADVSDAQAVEQLFQQVRAQVGEVDILVNNAGIGVPKPFLEITLDDWQKVLTTNLTSAFLVSQAAIPSMMAKGFGRIITISSTAAQTGGVIGPHYTASKAGLIGLMHSYASLLAQHGITANAIAPALIETDMIRNNPKVTPDLIPMKRFGQPQEVADAVLLLATNGYINGQTINVNGGLYMS</sequence>
<dbReference type="SMART" id="SM00822">
    <property type="entry name" value="PKS_KR"/>
    <property type="match status" value="1"/>
</dbReference>